<evidence type="ECO:0000256" key="1">
    <source>
        <dbReference type="ARBA" id="ARBA00023239"/>
    </source>
</evidence>
<dbReference type="InterPro" id="IPR006680">
    <property type="entry name" value="Amidohydro-rel"/>
</dbReference>
<dbReference type="SUPFAM" id="SSF51556">
    <property type="entry name" value="Metallo-dependent hydrolases"/>
    <property type="match status" value="1"/>
</dbReference>
<dbReference type="PANTHER" id="PTHR21240:SF28">
    <property type="entry name" value="ISO-OROTATE DECARBOXYLASE (EUROFUNG)"/>
    <property type="match status" value="1"/>
</dbReference>
<dbReference type="GO" id="GO:0019748">
    <property type="term" value="P:secondary metabolic process"/>
    <property type="evidence" value="ECO:0007669"/>
    <property type="project" value="TreeGrafter"/>
</dbReference>
<evidence type="ECO:0000313" key="4">
    <source>
        <dbReference type="Proteomes" id="UP000431401"/>
    </source>
</evidence>
<keyword evidence="4" id="KW-1185">Reference proteome</keyword>
<dbReference type="GO" id="GO:0005737">
    <property type="term" value="C:cytoplasm"/>
    <property type="evidence" value="ECO:0007669"/>
    <property type="project" value="TreeGrafter"/>
</dbReference>
<dbReference type="Proteomes" id="UP000431401">
    <property type="component" value="Unassembled WGS sequence"/>
</dbReference>
<dbReference type="PANTHER" id="PTHR21240">
    <property type="entry name" value="2-AMINO-3-CARBOXYLMUCONATE-6-SEMIALDEHYDE DECARBOXYLASE"/>
    <property type="match status" value="1"/>
</dbReference>
<dbReference type="EMBL" id="WEGI01000006">
    <property type="protein sequence ID" value="MQY27464.1"/>
    <property type="molecule type" value="Genomic_DNA"/>
</dbReference>
<evidence type="ECO:0000313" key="3">
    <source>
        <dbReference type="EMBL" id="MQY27464.1"/>
    </source>
</evidence>
<dbReference type="Pfam" id="PF04909">
    <property type="entry name" value="Amidohydro_2"/>
    <property type="match status" value="1"/>
</dbReference>
<feature type="domain" description="Amidohydrolase-related" evidence="2">
    <location>
        <begin position="134"/>
        <end position="388"/>
    </location>
</feature>
<dbReference type="GO" id="GO:0016787">
    <property type="term" value="F:hydrolase activity"/>
    <property type="evidence" value="ECO:0007669"/>
    <property type="project" value="InterPro"/>
</dbReference>
<keyword evidence="1" id="KW-0456">Lyase</keyword>
<dbReference type="InterPro" id="IPR032466">
    <property type="entry name" value="Metal_Hydrolase"/>
</dbReference>
<dbReference type="InterPro" id="IPR032465">
    <property type="entry name" value="ACMSD"/>
</dbReference>
<name>A0A7K0DRL6_9NOCA</name>
<accession>A0A7K0DRL6</accession>
<evidence type="ECO:0000259" key="2">
    <source>
        <dbReference type="Pfam" id="PF04909"/>
    </source>
</evidence>
<dbReference type="GO" id="GO:0016831">
    <property type="term" value="F:carboxy-lyase activity"/>
    <property type="evidence" value="ECO:0007669"/>
    <property type="project" value="InterPro"/>
</dbReference>
<comment type="caution">
    <text evidence="3">The sequence shown here is derived from an EMBL/GenBank/DDBJ whole genome shotgun (WGS) entry which is preliminary data.</text>
</comment>
<sequence>MPRPNWQLLPDPEPQERSYSIISVDDHLTEPADIFVKRFPAKLRDRAPQVITTPDGSEAWVYRDRLYRDNGMSVVAGRPQSEWSLDPLNFDEMRRAAWDVHARVRDMDVDGIWASLCFPSGAWGFTGRVLSMNNDTEVGLAAVRAWNSWMLEEWHGAYPERFIPMQLPWFKDPVLAGEEVRRNAELGFTSVSFLESPHLLKLPPITDHKHWEPFFKACEETETVLSLHCGASGFVLQGSPGGGLNVQTSLFPAGAFCAAIDWVWAGIPARYPDLKIALSEGGIGWVPMAINRLDYVLEHSGAGTDSWPYDVTPSEALRRNFYFCMLDDPGTLDQRHMIGVDHIMFETDFPHADSTWPNSQQLLRKRFADIPQHEAMAMAGGNAARIFRHPLPQGDAWPAIPAH</sequence>
<organism evidence="3 4">
    <name type="scientific">Nocardia aurantia</name>
    <dbReference type="NCBI Taxonomy" id="2585199"/>
    <lineage>
        <taxon>Bacteria</taxon>
        <taxon>Bacillati</taxon>
        <taxon>Actinomycetota</taxon>
        <taxon>Actinomycetes</taxon>
        <taxon>Mycobacteriales</taxon>
        <taxon>Nocardiaceae</taxon>
        <taxon>Nocardia</taxon>
    </lineage>
</organism>
<protein>
    <recommendedName>
        <fullName evidence="2">Amidohydrolase-related domain-containing protein</fullName>
    </recommendedName>
</protein>
<dbReference type="RefSeq" id="WP_153342586.1">
    <property type="nucleotide sequence ID" value="NZ_WEGI01000006.1"/>
</dbReference>
<dbReference type="Gene3D" id="3.20.20.140">
    <property type="entry name" value="Metal-dependent hydrolases"/>
    <property type="match status" value="1"/>
</dbReference>
<reference evidence="3 4" key="1">
    <citation type="submission" date="2019-10" db="EMBL/GenBank/DDBJ databases">
        <title>Nocardia macrotermitis sp. nov. and Nocardia aurantia sp. nov., isolated from the gut of fungus growing-termite Macrotermes natalensis.</title>
        <authorList>
            <person name="Benndorf R."/>
            <person name="Schwitalla J."/>
            <person name="Martin K."/>
            <person name="De Beer W."/>
            <person name="Kaster A.-K."/>
            <person name="Vollmers J."/>
            <person name="Poulsen M."/>
            <person name="Beemelmanns C."/>
        </authorList>
    </citation>
    <scope>NUCLEOTIDE SEQUENCE [LARGE SCALE GENOMIC DNA]</scope>
    <source>
        <strain evidence="3 4">RB56</strain>
    </source>
</reference>
<dbReference type="AlphaFoldDB" id="A0A7K0DRL6"/>
<proteinExistence type="predicted"/>
<dbReference type="OrthoDB" id="8673349at2"/>
<gene>
    <name evidence="3" type="ORF">NRB56_30470</name>
</gene>